<protein>
    <submittedName>
        <fullName evidence="2">Uncharacterized protein</fullName>
    </submittedName>
</protein>
<feature type="compositionally biased region" description="Acidic residues" evidence="1">
    <location>
        <begin position="118"/>
        <end position="151"/>
    </location>
</feature>
<dbReference type="EMBL" id="GG700650">
    <property type="protein sequence ID" value="KFL60990.1"/>
    <property type="molecule type" value="Genomic_DNA"/>
</dbReference>
<dbReference type="AlphaFoldDB" id="A0A080WLI8"/>
<feature type="compositionally biased region" description="Basic residues" evidence="1">
    <location>
        <begin position="1"/>
        <end position="23"/>
    </location>
</feature>
<keyword evidence="3" id="KW-1185">Reference proteome</keyword>
<name>A0A080WLI8_TRIRC</name>
<evidence type="ECO:0000313" key="2">
    <source>
        <dbReference type="EMBL" id="KFL60990.1"/>
    </source>
</evidence>
<organism evidence="2 3">
    <name type="scientific">Trichophyton rubrum (strain ATCC MYA-4607 / CBS 118892)</name>
    <name type="common">Athlete's foot fungus</name>
    <dbReference type="NCBI Taxonomy" id="559305"/>
    <lineage>
        <taxon>Eukaryota</taxon>
        <taxon>Fungi</taxon>
        <taxon>Dikarya</taxon>
        <taxon>Ascomycota</taxon>
        <taxon>Pezizomycotina</taxon>
        <taxon>Eurotiomycetes</taxon>
        <taxon>Eurotiomycetidae</taxon>
        <taxon>Onygenales</taxon>
        <taxon>Arthrodermataceae</taxon>
        <taxon>Trichophyton</taxon>
    </lineage>
</organism>
<reference evidence="3" key="1">
    <citation type="journal article" date="2012" name="MBio">
        <title>Comparative genome analysis of Trichophyton rubrum and related dermatophytes reveals candidate genes involved in infection.</title>
        <authorList>
            <person name="Martinez D.A."/>
            <person name="Oliver B.G."/>
            <person name="Graeser Y."/>
            <person name="Goldberg J.M."/>
            <person name="Li W."/>
            <person name="Martinez-Rossi N.M."/>
            <person name="Monod M."/>
            <person name="Shelest E."/>
            <person name="Barton R.C."/>
            <person name="Birch E."/>
            <person name="Brakhage A.A."/>
            <person name="Chen Z."/>
            <person name="Gurr S.J."/>
            <person name="Heiman D."/>
            <person name="Heitman J."/>
            <person name="Kosti I."/>
            <person name="Rossi A."/>
            <person name="Saif S."/>
            <person name="Samalova M."/>
            <person name="Saunders C.W."/>
            <person name="Shea T."/>
            <person name="Summerbell R.C."/>
            <person name="Xu J."/>
            <person name="Young S."/>
            <person name="Zeng Q."/>
            <person name="Birren B.W."/>
            <person name="Cuomo C.A."/>
            <person name="White T.C."/>
        </authorList>
    </citation>
    <scope>NUCLEOTIDE SEQUENCE [LARGE SCALE GENOMIC DNA]</scope>
    <source>
        <strain evidence="3">ATCC MYA-4607 / CBS 118892</strain>
    </source>
</reference>
<dbReference type="VEuPathDB" id="FungiDB:TERG_11916"/>
<feature type="compositionally biased region" description="Acidic residues" evidence="1">
    <location>
        <begin position="38"/>
        <end position="59"/>
    </location>
</feature>
<dbReference type="Proteomes" id="UP000008864">
    <property type="component" value="Unassembled WGS sequence"/>
</dbReference>
<sequence length="158" mass="17131">MAIQHKRGGGHRGRGSKIGRGRGRKFETSRLKNVREDESSEGEEVVNIEPAEDMNDSEGSDVSSESGLDEPPKENSYSTLLKLLNTGANSNEPARKKRKIKANEPDTNSVEVSIPTADDIEQVDEVADTEASASEDENMDDEGLPDEDDAEGLGTDGW</sequence>
<feature type="region of interest" description="Disordered" evidence="1">
    <location>
        <begin position="1"/>
        <end position="158"/>
    </location>
</feature>
<feature type="compositionally biased region" description="Basic and acidic residues" evidence="1">
    <location>
        <begin position="24"/>
        <end position="37"/>
    </location>
</feature>
<dbReference type="RefSeq" id="XP_003235825.2">
    <property type="nucleotide sequence ID" value="XM_003235777.2"/>
</dbReference>
<dbReference type="GeneID" id="10378197"/>
<dbReference type="STRING" id="559305.A0A080WLI8"/>
<dbReference type="InParanoid" id="A0A080WLI8"/>
<proteinExistence type="predicted"/>
<evidence type="ECO:0000313" key="3">
    <source>
        <dbReference type="Proteomes" id="UP000008864"/>
    </source>
</evidence>
<accession>A0A080WLI8</accession>
<gene>
    <name evidence="2" type="ORF">TERG_11916</name>
</gene>
<evidence type="ECO:0000256" key="1">
    <source>
        <dbReference type="SAM" id="MobiDB-lite"/>
    </source>
</evidence>
<dbReference type="HOGENOM" id="CLU_1670642_0_0_1"/>